<evidence type="ECO:0000313" key="1">
    <source>
        <dbReference type="EMBL" id="KAJ9154817.1"/>
    </source>
</evidence>
<comment type="caution">
    <text evidence="1">The sequence shown here is derived from an EMBL/GenBank/DDBJ whole genome shotgun (WGS) entry which is preliminary data.</text>
</comment>
<dbReference type="Proteomes" id="UP001174694">
    <property type="component" value="Unassembled WGS sequence"/>
</dbReference>
<protein>
    <submittedName>
        <fullName evidence="1">Uncharacterized protein</fullName>
    </submittedName>
</protein>
<gene>
    <name evidence="1" type="ORF">NKR23_g2488</name>
</gene>
<dbReference type="AlphaFoldDB" id="A0AA38RQJ5"/>
<accession>A0AA38RQJ5</accession>
<reference evidence="1" key="1">
    <citation type="submission" date="2022-07" db="EMBL/GenBank/DDBJ databases">
        <title>Fungi with potential for degradation of polypropylene.</title>
        <authorList>
            <person name="Gostincar C."/>
        </authorList>
    </citation>
    <scope>NUCLEOTIDE SEQUENCE</scope>
    <source>
        <strain evidence="1">EXF-13308</strain>
    </source>
</reference>
<evidence type="ECO:0000313" key="2">
    <source>
        <dbReference type="Proteomes" id="UP001174694"/>
    </source>
</evidence>
<sequence>MWKQPLDCHPHVFEPDGNGTVSIRIHSKRVVEKGPVQMLRGDAIGRMRGSPAESVVACGSTVLRGHRQMAPSMPRLRIDGRVMAARPCHLIVTYLLRVPERMGRLGDVS</sequence>
<proteinExistence type="predicted"/>
<dbReference type="EMBL" id="JANBVO010000004">
    <property type="protein sequence ID" value="KAJ9154817.1"/>
    <property type="molecule type" value="Genomic_DNA"/>
</dbReference>
<name>A0AA38RQJ5_9PEZI</name>
<organism evidence="1 2">
    <name type="scientific">Pleurostoma richardsiae</name>
    <dbReference type="NCBI Taxonomy" id="41990"/>
    <lineage>
        <taxon>Eukaryota</taxon>
        <taxon>Fungi</taxon>
        <taxon>Dikarya</taxon>
        <taxon>Ascomycota</taxon>
        <taxon>Pezizomycotina</taxon>
        <taxon>Sordariomycetes</taxon>
        <taxon>Sordariomycetidae</taxon>
        <taxon>Calosphaeriales</taxon>
        <taxon>Pleurostomataceae</taxon>
        <taxon>Pleurostoma</taxon>
    </lineage>
</organism>
<keyword evidence="2" id="KW-1185">Reference proteome</keyword>